<dbReference type="GO" id="GO:0006529">
    <property type="term" value="P:asparagine biosynthetic process"/>
    <property type="evidence" value="ECO:0007669"/>
    <property type="project" value="UniProtKB-KW"/>
</dbReference>
<dbReference type="Gene3D" id="3.40.50.620">
    <property type="entry name" value="HUPs"/>
    <property type="match status" value="1"/>
</dbReference>
<evidence type="ECO:0000256" key="1">
    <source>
        <dbReference type="ARBA" id="ARBA00005187"/>
    </source>
</evidence>
<dbReference type="InterPro" id="IPR051786">
    <property type="entry name" value="ASN_synthetase/amidase"/>
</dbReference>
<dbReference type="HOGENOM" id="CLU_034196_0_0_11"/>
<proteinExistence type="predicted"/>
<organism evidence="5 6">
    <name type="scientific">Actinomyces johnsonii F0542</name>
    <dbReference type="NCBI Taxonomy" id="1321818"/>
    <lineage>
        <taxon>Bacteria</taxon>
        <taxon>Bacillati</taxon>
        <taxon>Actinomycetota</taxon>
        <taxon>Actinomycetes</taxon>
        <taxon>Actinomycetales</taxon>
        <taxon>Actinomycetaceae</taxon>
        <taxon>Actinomyces</taxon>
    </lineage>
</organism>
<comment type="catalytic activity">
    <reaction evidence="4">
        <text>L-aspartate + L-glutamine + ATP + H2O = L-asparagine + L-glutamate + AMP + diphosphate + H(+)</text>
        <dbReference type="Rhea" id="RHEA:12228"/>
        <dbReference type="ChEBI" id="CHEBI:15377"/>
        <dbReference type="ChEBI" id="CHEBI:15378"/>
        <dbReference type="ChEBI" id="CHEBI:29985"/>
        <dbReference type="ChEBI" id="CHEBI:29991"/>
        <dbReference type="ChEBI" id="CHEBI:30616"/>
        <dbReference type="ChEBI" id="CHEBI:33019"/>
        <dbReference type="ChEBI" id="CHEBI:58048"/>
        <dbReference type="ChEBI" id="CHEBI:58359"/>
        <dbReference type="ChEBI" id="CHEBI:456215"/>
        <dbReference type="EC" id="6.3.5.4"/>
    </reaction>
</comment>
<gene>
    <name evidence="5" type="ORF">HMPREF1979_00082</name>
</gene>
<comment type="pathway">
    <text evidence="1">Amino-acid biosynthesis; L-asparagine biosynthesis; L-asparagine from L-aspartate (L-Gln route): step 1/1.</text>
</comment>
<sequence length="575" mass="63997">MSVIDVELRLTSPQWQQTAPSGDTTESLWVRCDTPCPDPTDPKVLVSHPGRLTAIRISDDEVVLAQDRLRSWPLFWALENRADGGRRLIVSDDATAMRGALSAPRLDPRARREFLDAGFVSGTDTLLVGVHQTEQGAIVRIDRATGRVRAVDYALARFCEESDMVSDPEEFSDLLLAALDAGMGRVLEDLSDRPGSPRLVLPLSGGLDSRLLVAWLTLHGALDRAVAFTYGRPGTREVEVSRKVAEAVGLEWHAVDYVPAELREAWQTQDAADFLEYSYALGALPHVQDWYALRNLLEQGVVRPGDVVLPGHTIVGNMHDEHLLEEPHVTRGRVAKAILIHHQELQGDQRRAYADPYRAAKVRAFLALRPFTGSPRDVQSILESYNVRERQTKYINNSMRAYEHLGLEWALPMLDVEFWDAWHRGAVELTATRDFYAVFIGRLWARATALAAGTAADAADRADCADEVDLPYFAATEVSEETRSRLKTALSRLHLLGLAERTFSAWATLHSTMAFEAFITDASLPVAAAQLMGGRKLLGFWTRAFLNDTWCRRCRLFTDLPVATPAELEAIAPEE</sequence>
<dbReference type="Pfam" id="PF06508">
    <property type="entry name" value="QueC"/>
    <property type="match status" value="1"/>
</dbReference>
<evidence type="ECO:0000256" key="2">
    <source>
        <dbReference type="ARBA" id="ARBA00012737"/>
    </source>
</evidence>
<accession>U1QDV0</accession>
<evidence type="ECO:0000256" key="3">
    <source>
        <dbReference type="ARBA" id="ARBA00022888"/>
    </source>
</evidence>
<dbReference type="InterPro" id="IPR014729">
    <property type="entry name" value="Rossmann-like_a/b/a_fold"/>
</dbReference>
<dbReference type="PANTHER" id="PTHR43284">
    <property type="entry name" value="ASPARAGINE SYNTHETASE (GLUTAMINE-HYDROLYZING)"/>
    <property type="match status" value="1"/>
</dbReference>
<evidence type="ECO:0000313" key="5">
    <source>
        <dbReference type="EMBL" id="ERH25895.1"/>
    </source>
</evidence>
<dbReference type="AlphaFoldDB" id="U1QDV0"/>
<dbReference type="EMBL" id="AWSE01000005">
    <property type="protein sequence ID" value="ERH25895.1"/>
    <property type="molecule type" value="Genomic_DNA"/>
</dbReference>
<dbReference type="GO" id="GO:0004066">
    <property type="term" value="F:asparagine synthase (glutamine-hydrolyzing) activity"/>
    <property type="evidence" value="ECO:0007669"/>
    <property type="project" value="UniProtKB-EC"/>
</dbReference>
<dbReference type="SUPFAM" id="SSF52402">
    <property type="entry name" value="Adenine nucleotide alpha hydrolases-like"/>
    <property type="match status" value="1"/>
</dbReference>
<dbReference type="PANTHER" id="PTHR43284:SF1">
    <property type="entry name" value="ASPARAGINE SYNTHETASE"/>
    <property type="match status" value="1"/>
</dbReference>
<dbReference type="EC" id="6.3.5.4" evidence="2"/>
<keyword evidence="6" id="KW-1185">Reference proteome</keyword>
<keyword evidence="3" id="KW-0061">Asparagine biosynthesis</keyword>
<evidence type="ECO:0000313" key="6">
    <source>
        <dbReference type="Proteomes" id="UP000016536"/>
    </source>
</evidence>
<protein>
    <recommendedName>
        <fullName evidence="2">asparagine synthase (glutamine-hydrolyzing)</fullName>
        <ecNumber evidence="2">6.3.5.4</ecNumber>
    </recommendedName>
</protein>
<dbReference type="PATRIC" id="fig|1321818.3.peg.63"/>
<dbReference type="Proteomes" id="UP000016536">
    <property type="component" value="Unassembled WGS sequence"/>
</dbReference>
<keyword evidence="3" id="KW-0028">Amino-acid biosynthesis</keyword>
<dbReference type="RefSeq" id="WP_021607872.1">
    <property type="nucleotide sequence ID" value="NZ_KE951834.1"/>
</dbReference>
<evidence type="ECO:0000256" key="4">
    <source>
        <dbReference type="ARBA" id="ARBA00048741"/>
    </source>
</evidence>
<dbReference type="InterPro" id="IPR018317">
    <property type="entry name" value="QueC"/>
</dbReference>
<reference evidence="5 6" key="1">
    <citation type="submission" date="2013-08" db="EMBL/GenBank/DDBJ databases">
        <authorList>
            <person name="Weinstock G."/>
            <person name="Sodergren E."/>
            <person name="Wylie T."/>
            <person name="Fulton L."/>
            <person name="Fulton R."/>
            <person name="Fronick C."/>
            <person name="O'Laughlin M."/>
            <person name="Godfrey J."/>
            <person name="Miner T."/>
            <person name="Herter B."/>
            <person name="Appelbaum E."/>
            <person name="Cordes M."/>
            <person name="Lek S."/>
            <person name="Wollam A."/>
            <person name="Pepin K.H."/>
            <person name="Palsikar V.B."/>
            <person name="Mitreva M."/>
            <person name="Wilson R.K."/>
        </authorList>
    </citation>
    <scope>NUCLEOTIDE SEQUENCE [LARGE SCALE GENOMIC DNA]</scope>
    <source>
        <strain evidence="5 6">F0542</strain>
    </source>
</reference>
<name>U1QDV0_9ACTO</name>
<comment type="caution">
    <text evidence="5">The sequence shown here is derived from an EMBL/GenBank/DDBJ whole genome shotgun (WGS) entry which is preliminary data.</text>
</comment>